<evidence type="ECO:0000256" key="5">
    <source>
        <dbReference type="HAMAP-Rule" id="MF_01080"/>
    </source>
</evidence>
<name>A0A921ILP7_9FIRM</name>
<dbReference type="Pfam" id="PF16198">
    <property type="entry name" value="TruB_C_2"/>
    <property type="match status" value="1"/>
</dbReference>
<feature type="domain" description="tRNA pseudouridylate synthase B C-terminal" evidence="7">
    <location>
        <begin position="175"/>
        <end position="235"/>
    </location>
</feature>
<feature type="active site" description="Nucleophile" evidence="5">
    <location>
        <position position="41"/>
    </location>
</feature>
<dbReference type="Gene3D" id="3.30.2350.10">
    <property type="entry name" value="Pseudouridine synthase"/>
    <property type="match status" value="1"/>
</dbReference>
<dbReference type="InterPro" id="IPR014780">
    <property type="entry name" value="tRNA_psdUridine_synth_TruB"/>
</dbReference>
<dbReference type="InterPro" id="IPR002501">
    <property type="entry name" value="PsdUridine_synth_N"/>
</dbReference>
<proteinExistence type="inferred from homology"/>
<evidence type="ECO:0000259" key="7">
    <source>
        <dbReference type="Pfam" id="PF16198"/>
    </source>
</evidence>
<dbReference type="EC" id="5.4.99.25" evidence="5"/>
<reference evidence="8" key="2">
    <citation type="submission" date="2021-09" db="EMBL/GenBank/DDBJ databases">
        <authorList>
            <person name="Gilroy R."/>
        </authorList>
    </citation>
    <scope>NUCLEOTIDE SEQUENCE</scope>
    <source>
        <strain evidence="8">ChiBcec21-2208</strain>
    </source>
</reference>
<accession>A0A921ILP7</accession>
<dbReference type="GO" id="GO:0031119">
    <property type="term" value="P:tRNA pseudouridine synthesis"/>
    <property type="evidence" value="ECO:0007669"/>
    <property type="project" value="UniProtKB-UniRule"/>
</dbReference>
<evidence type="ECO:0000256" key="4">
    <source>
        <dbReference type="ARBA" id="ARBA00023235"/>
    </source>
</evidence>
<dbReference type="HAMAP" id="MF_01080">
    <property type="entry name" value="TruB_bact"/>
    <property type="match status" value="1"/>
</dbReference>
<dbReference type="Pfam" id="PF01509">
    <property type="entry name" value="TruB_N"/>
    <property type="match status" value="1"/>
</dbReference>
<comment type="function">
    <text evidence="5">Responsible for synthesis of pseudouridine from uracil-55 in the psi GC loop of transfer RNAs.</text>
</comment>
<evidence type="ECO:0000259" key="6">
    <source>
        <dbReference type="Pfam" id="PF01509"/>
    </source>
</evidence>
<dbReference type="GO" id="GO:1990481">
    <property type="term" value="P:mRNA pseudouridine synthesis"/>
    <property type="evidence" value="ECO:0007669"/>
    <property type="project" value="TreeGrafter"/>
</dbReference>
<evidence type="ECO:0000256" key="2">
    <source>
        <dbReference type="ARBA" id="ARBA00005642"/>
    </source>
</evidence>
<dbReference type="SUPFAM" id="SSF55120">
    <property type="entry name" value="Pseudouridine synthase"/>
    <property type="match status" value="1"/>
</dbReference>
<dbReference type="CDD" id="cd02573">
    <property type="entry name" value="PseudoU_synth_EcTruB"/>
    <property type="match status" value="1"/>
</dbReference>
<keyword evidence="3 5" id="KW-0819">tRNA processing</keyword>
<evidence type="ECO:0000313" key="9">
    <source>
        <dbReference type="Proteomes" id="UP000782880"/>
    </source>
</evidence>
<evidence type="ECO:0000256" key="1">
    <source>
        <dbReference type="ARBA" id="ARBA00000385"/>
    </source>
</evidence>
<dbReference type="InterPro" id="IPR032819">
    <property type="entry name" value="TruB_C"/>
</dbReference>
<sequence length="297" mass="31827">MQTPNGILPVDKPAGWTSFDVLAKLRGALGTRKLGHSGTLDPMATGVLAVFIGKATSAADRQLDHDKTYEATLRFGMRTDTGDVTGTVLETAPVTIGEAQLQEILPRFTGELMQLPPMYSAVKINGQPLYKAARKGQTVERTPRPITVYGIDYLGNPAPGDYTLRVSCSKGTYIRVLAEDIGTALGVPATLAALRRTRAGVFSIEQCHTLPEILAAAESGELERNGWILPVESVFAPLPALTVNDGVRAHLFNGCPTSHYAAADGRYRAYDQAGTFLGLAAVEGGVLRVEKLFCERN</sequence>
<comment type="caution">
    <text evidence="8">The sequence shown here is derived from an EMBL/GenBank/DDBJ whole genome shotgun (WGS) entry which is preliminary data.</text>
</comment>
<comment type="catalytic activity">
    <reaction evidence="1 5">
        <text>uridine(55) in tRNA = pseudouridine(55) in tRNA</text>
        <dbReference type="Rhea" id="RHEA:42532"/>
        <dbReference type="Rhea" id="RHEA-COMP:10101"/>
        <dbReference type="Rhea" id="RHEA-COMP:10102"/>
        <dbReference type="ChEBI" id="CHEBI:65314"/>
        <dbReference type="ChEBI" id="CHEBI:65315"/>
        <dbReference type="EC" id="5.4.99.25"/>
    </reaction>
</comment>
<feature type="domain" description="Pseudouridine synthase II N-terminal" evidence="6">
    <location>
        <begin position="27"/>
        <end position="174"/>
    </location>
</feature>
<protein>
    <recommendedName>
        <fullName evidence="5">tRNA pseudouridine synthase B</fullName>
        <ecNumber evidence="5">5.4.99.25</ecNumber>
    </recommendedName>
    <alternativeName>
        <fullName evidence="5">tRNA pseudouridine(55) synthase</fullName>
        <shortName evidence="5">Psi55 synthase</shortName>
    </alternativeName>
    <alternativeName>
        <fullName evidence="5">tRNA pseudouridylate synthase</fullName>
    </alternativeName>
    <alternativeName>
        <fullName evidence="5">tRNA-uridine isomerase</fullName>
    </alternativeName>
</protein>
<organism evidence="8 9">
    <name type="scientific">Subdoligranulum variabile</name>
    <dbReference type="NCBI Taxonomy" id="214851"/>
    <lineage>
        <taxon>Bacteria</taxon>
        <taxon>Bacillati</taxon>
        <taxon>Bacillota</taxon>
        <taxon>Clostridia</taxon>
        <taxon>Eubacteriales</taxon>
        <taxon>Oscillospiraceae</taxon>
        <taxon>Subdoligranulum</taxon>
    </lineage>
</organism>
<dbReference type="EMBL" id="DYVE01000284">
    <property type="protein sequence ID" value="HJG29164.1"/>
    <property type="molecule type" value="Genomic_DNA"/>
</dbReference>
<dbReference type="Proteomes" id="UP000782880">
    <property type="component" value="Unassembled WGS sequence"/>
</dbReference>
<dbReference type="GO" id="GO:0003723">
    <property type="term" value="F:RNA binding"/>
    <property type="evidence" value="ECO:0007669"/>
    <property type="project" value="InterPro"/>
</dbReference>
<reference evidence="8" key="1">
    <citation type="journal article" date="2021" name="PeerJ">
        <title>Extensive microbial diversity within the chicken gut microbiome revealed by metagenomics and culture.</title>
        <authorList>
            <person name="Gilroy R."/>
            <person name="Ravi A."/>
            <person name="Getino M."/>
            <person name="Pursley I."/>
            <person name="Horton D.L."/>
            <person name="Alikhan N.F."/>
            <person name="Baker D."/>
            <person name="Gharbi K."/>
            <person name="Hall N."/>
            <person name="Watson M."/>
            <person name="Adriaenssens E.M."/>
            <person name="Foster-Nyarko E."/>
            <person name="Jarju S."/>
            <person name="Secka A."/>
            <person name="Antonio M."/>
            <person name="Oren A."/>
            <person name="Chaudhuri R.R."/>
            <person name="La Ragione R."/>
            <person name="Hildebrand F."/>
            <person name="Pallen M.J."/>
        </authorList>
    </citation>
    <scope>NUCLEOTIDE SEQUENCE</scope>
    <source>
        <strain evidence="8">ChiBcec21-2208</strain>
    </source>
</reference>
<evidence type="ECO:0000256" key="3">
    <source>
        <dbReference type="ARBA" id="ARBA00022694"/>
    </source>
</evidence>
<dbReference type="GO" id="GO:0160148">
    <property type="term" value="F:tRNA pseudouridine(55) synthase activity"/>
    <property type="evidence" value="ECO:0007669"/>
    <property type="project" value="UniProtKB-EC"/>
</dbReference>
<gene>
    <name evidence="5 8" type="primary">truB</name>
    <name evidence="8" type="ORF">K8V20_11045</name>
</gene>
<dbReference type="InterPro" id="IPR020103">
    <property type="entry name" value="PsdUridine_synth_cat_dom_sf"/>
</dbReference>
<dbReference type="AlphaFoldDB" id="A0A921ILP7"/>
<evidence type="ECO:0000313" key="8">
    <source>
        <dbReference type="EMBL" id="HJG29164.1"/>
    </source>
</evidence>
<dbReference type="NCBIfam" id="TIGR00431">
    <property type="entry name" value="TruB"/>
    <property type="match status" value="1"/>
</dbReference>
<dbReference type="PANTHER" id="PTHR13767">
    <property type="entry name" value="TRNA-PSEUDOURIDINE SYNTHASE"/>
    <property type="match status" value="1"/>
</dbReference>
<comment type="similarity">
    <text evidence="2 5">Belongs to the pseudouridine synthase TruB family. Type 1 subfamily.</text>
</comment>
<dbReference type="PANTHER" id="PTHR13767:SF2">
    <property type="entry name" value="PSEUDOURIDYLATE SYNTHASE TRUB1"/>
    <property type="match status" value="1"/>
</dbReference>
<keyword evidence="4 5" id="KW-0413">Isomerase</keyword>